<dbReference type="SUPFAM" id="SSF53756">
    <property type="entry name" value="UDP-Glycosyltransferase/glycogen phosphorylase"/>
    <property type="match status" value="1"/>
</dbReference>
<feature type="non-terminal residue" evidence="1">
    <location>
        <position position="508"/>
    </location>
</feature>
<accession>A0A0F9HLR1</accession>
<dbReference type="Gene3D" id="3.40.50.300">
    <property type="entry name" value="P-loop containing nucleotide triphosphate hydrolases"/>
    <property type="match status" value="1"/>
</dbReference>
<reference evidence="1" key="1">
    <citation type="journal article" date="2015" name="Nature">
        <title>Complex archaea that bridge the gap between prokaryotes and eukaryotes.</title>
        <authorList>
            <person name="Spang A."/>
            <person name="Saw J.H."/>
            <person name="Jorgensen S.L."/>
            <person name="Zaremba-Niedzwiedzka K."/>
            <person name="Martijn J."/>
            <person name="Lind A.E."/>
            <person name="van Eijk R."/>
            <person name="Schleper C."/>
            <person name="Guy L."/>
            <person name="Ettema T.J."/>
        </authorList>
    </citation>
    <scope>NUCLEOTIDE SEQUENCE</scope>
</reference>
<dbReference type="InterPro" id="IPR027417">
    <property type="entry name" value="P-loop_NTPase"/>
</dbReference>
<proteinExistence type="predicted"/>
<protein>
    <submittedName>
        <fullName evidence="1">Uncharacterized protein</fullName>
    </submittedName>
</protein>
<gene>
    <name evidence="1" type="ORF">LCGC14_1767490</name>
</gene>
<dbReference type="EMBL" id="LAZR01016527">
    <property type="protein sequence ID" value="KKM04117.1"/>
    <property type="molecule type" value="Genomic_DNA"/>
</dbReference>
<dbReference type="AlphaFoldDB" id="A0A0F9HLR1"/>
<comment type="caution">
    <text evidence="1">The sequence shown here is derived from an EMBL/GenBank/DDBJ whole genome shotgun (WGS) entry which is preliminary data.</text>
</comment>
<evidence type="ECO:0000313" key="1">
    <source>
        <dbReference type="EMBL" id="KKM04117.1"/>
    </source>
</evidence>
<organism evidence="1">
    <name type="scientific">marine sediment metagenome</name>
    <dbReference type="NCBI Taxonomy" id="412755"/>
    <lineage>
        <taxon>unclassified sequences</taxon>
        <taxon>metagenomes</taxon>
        <taxon>ecological metagenomes</taxon>
    </lineage>
</organism>
<name>A0A0F9HLR1_9ZZZZ</name>
<sequence>MEEFTFDISPAFNNFINEDKSRYRTATEAGYHDPDNDFLVGDSGGFLMNMSFKFTNVEALSFSAITYWNNKRVYIDAEVDSPAYTKFRRREEYRREHGFVSSCKLMSDGSIRELRITGEHYNFLNYVKILRLDYDSIIEGTGKKKLLFPRFFDSQYWYYKCKEFSERNGFHMIINKTRRGGLSYMEGKGSANYINLHPDHTVLLAAFDKKYVTKGNAIAPMALDQLEFYEDESPFGRGIITRDIENIQLGYRDKKGTKKGYLSRLLSVSTGPANPAAAIGKDAQKIKAEELGNFPNFDAFMTQTEPTTRTGSFLTGHIIAFGIVNSDNEHTKFFSEMAHVKKKVLLKLSHNKRFQSLESDALNIKWDAIATSTSWLKEACEKVTDGWEYETQQAKRIGWYHYSHEIFNTTADRRRFGDKDLGVTIGTLIHAHPLKGSKDALDVMNALMQKYPGKLQMVGVGEVPEFSKNKPPWLNYVLNASRSEMAQVMKQVDIWIIASYTEGLGRMT</sequence>